<gene>
    <name evidence="2" type="ORF">EAH82_18170</name>
</gene>
<feature type="domain" description="AB hydrolase-1" evidence="1">
    <location>
        <begin position="6"/>
        <end position="233"/>
    </location>
</feature>
<dbReference type="Proteomes" id="UP000319212">
    <property type="component" value="Unassembled WGS sequence"/>
</dbReference>
<comment type="caution">
    <text evidence="2">The sequence shown here is derived from an EMBL/GenBank/DDBJ whole genome shotgun (WGS) entry which is preliminary data.</text>
</comment>
<dbReference type="PANTHER" id="PTHR37017:SF11">
    <property type="entry name" value="ESTERASE_LIPASE_THIOESTERASE DOMAIN-CONTAINING PROTEIN"/>
    <property type="match status" value="1"/>
</dbReference>
<evidence type="ECO:0000313" key="3">
    <source>
        <dbReference type="Proteomes" id="UP000319212"/>
    </source>
</evidence>
<organism evidence="2 3">
    <name type="scientific">Variovorax guangxiensis</name>
    <dbReference type="NCBI Taxonomy" id="1775474"/>
    <lineage>
        <taxon>Bacteria</taxon>
        <taxon>Pseudomonadati</taxon>
        <taxon>Pseudomonadota</taxon>
        <taxon>Betaproteobacteria</taxon>
        <taxon>Burkholderiales</taxon>
        <taxon>Comamonadaceae</taxon>
        <taxon>Variovorax</taxon>
    </lineage>
</organism>
<keyword evidence="2" id="KW-0378">Hydrolase</keyword>
<dbReference type="InterPro" id="IPR029058">
    <property type="entry name" value="AB_hydrolase_fold"/>
</dbReference>
<evidence type="ECO:0000259" key="1">
    <source>
        <dbReference type="Pfam" id="PF12697"/>
    </source>
</evidence>
<accession>A0A502DLV6</accession>
<dbReference type="RefSeq" id="WP_140844184.1">
    <property type="nucleotide sequence ID" value="NZ_RCZI01000005.1"/>
</dbReference>
<dbReference type="SUPFAM" id="SSF53474">
    <property type="entry name" value="alpha/beta-Hydrolases"/>
    <property type="match status" value="1"/>
</dbReference>
<dbReference type="Pfam" id="PF12697">
    <property type="entry name" value="Abhydrolase_6"/>
    <property type="match status" value="1"/>
</dbReference>
<dbReference type="PANTHER" id="PTHR37017">
    <property type="entry name" value="AB HYDROLASE-1 DOMAIN-CONTAINING PROTEIN-RELATED"/>
    <property type="match status" value="1"/>
</dbReference>
<protein>
    <submittedName>
        <fullName evidence="2">Alpha/beta hydrolase</fullName>
    </submittedName>
</protein>
<dbReference type="AlphaFoldDB" id="A0A502DLV6"/>
<dbReference type="GO" id="GO:0016787">
    <property type="term" value="F:hydrolase activity"/>
    <property type="evidence" value="ECO:0007669"/>
    <property type="project" value="UniProtKB-KW"/>
</dbReference>
<reference evidence="2 3" key="1">
    <citation type="journal article" date="2019" name="Environ. Microbiol.">
        <title>Species interactions and distinct microbial communities in high Arctic permafrost affected cryosols are associated with the CH4 and CO2 gas fluxes.</title>
        <authorList>
            <person name="Altshuler I."/>
            <person name="Hamel J."/>
            <person name="Turney S."/>
            <person name="Magnuson E."/>
            <person name="Levesque R."/>
            <person name="Greer C."/>
            <person name="Whyte L.G."/>
        </authorList>
    </citation>
    <scope>NUCLEOTIDE SEQUENCE [LARGE SCALE GENOMIC DNA]</scope>
    <source>
        <strain evidence="2 3">S06.C</strain>
    </source>
</reference>
<dbReference type="InterPro" id="IPR052897">
    <property type="entry name" value="Sec-Metab_Biosynth_Hydrolase"/>
</dbReference>
<name>A0A502DLV6_9BURK</name>
<sequence length="242" mass="26939">MTDTYVIVHGAWHTGAEMETTAEHLRKRGHVVHCPTLAGNRPDDEPATIGLSDAVDSLVAFFEEHDLHDVRLVGHSYGGMVISHMPFRLPGRIRRLVYWNAFVPLDGECLRDLGAPQSRKTFDSAAAASGQTVMLPYAVWRETFINDADETLARSSYALLKPHPYRTMTDPAVLPQPLATLAIGKSYINARQDTALPQSLSWHPRLSERLGLFRLVECDGSHELCFTNPELLALKIEQAGRD</sequence>
<dbReference type="Gene3D" id="3.40.50.1820">
    <property type="entry name" value="alpha/beta hydrolase"/>
    <property type="match status" value="1"/>
</dbReference>
<dbReference type="OrthoDB" id="9112061at2"/>
<evidence type="ECO:0000313" key="2">
    <source>
        <dbReference type="EMBL" id="TPG25459.1"/>
    </source>
</evidence>
<proteinExistence type="predicted"/>
<dbReference type="EMBL" id="RCZI01000005">
    <property type="protein sequence ID" value="TPG25459.1"/>
    <property type="molecule type" value="Genomic_DNA"/>
</dbReference>
<dbReference type="InterPro" id="IPR000073">
    <property type="entry name" value="AB_hydrolase_1"/>
</dbReference>